<dbReference type="OrthoDB" id="9621324at2759"/>
<keyword evidence="2" id="KW-0175">Coiled coil</keyword>
<organism evidence="5">
    <name type="scientific">Octopus bimaculoides</name>
    <name type="common">California two-spotted octopus</name>
    <dbReference type="NCBI Taxonomy" id="37653"/>
    <lineage>
        <taxon>Eukaryota</taxon>
        <taxon>Metazoa</taxon>
        <taxon>Spiralia</taxon>
        <taxon>Lophotrochozoa</taxon>
        <taxon>Mollusca</taxon>
        <taxon>Cephalopoda</taxon>
        <taxon>Coleoidea</taxon>
        <taxon>Octopodiformes</taxon>
        <taxon>Octopoda</taxon>
        <taxon>Incirrata</taxon>
        <taxon>Octopodidae</taxon>
        <taxon>Octopus</taxon>
    </lineage>
</organism>
<reference evidence="5" key="1">
    <citation type="submission" date="2015-07" db="EMBL/GenBank/DDBJ databases">
        <title>MeaNS - Measles Nucleotide Surveillance Program.</title>
        <authorList>
            <person name="Tran T."/>
            <person name="Druce J."/>
        </authorList>
    </citation>
    <scope>NUCLEOTIDE SEQUENCE</scope>
    <source>
        <strain evidence="5">UCB-OBI-ISO-001</strain>
        <tissue evidence="5">Gonad</tissue>
    </source>
</reference>
<dbReference type="STRING" id="37653.A0A0L8H657"/>
<feature type="domain" description="XLR/SYCP3/FAM9" evidence="4">
    <location>
        <begin position="116"/>
        <end position="247"/>
    </location>
</feature>
<proteinExistence type="inferred from homology"/>
<dbReference type="PANTHER" id="PTHR19368:SF15">
    <property type="entry name" value="XLR_SYCP3_FAM9 DOMAIN-CONTAINING PROTEIN"/>
    <property type="match status" value="1"/>
</dbReference>
<dbReference type="GO" id="GO:0000795">
    <property type="term" value="C:synaptonemal complex"/>
    <property type="evidence" value="ECO:0007669"/>
    <property type="project" value="TreeGrafter"/>
</dbReference>
<evidence type="ECO:0000259" key="4">
    <source>
        <dbReference type="Pfam" id="PF04803"/>
    </source>
</evidence>
<feature type="region of interest" description="Disordered" evidence="3">
    <location>
        <begin position="39"/>
        <end position="89"/>
    </location>
</feature>
<dbReference type="GO" id="GO:0051321">
    <property type="term" value="P:meiotic cell cycle"/>
    <property type="evidence" value="ECO:0007669"/>
    <property type="project" value="TreeGrafter"/>
</dbReference>
<name>A0A0L8H657_OCTBM</name>
<dbReference type="GO" id="GO:0007286">
    <property type="term" value="P:spermatid development"/>
    <property type="evidence" value="ECO:0007669"/>
    <property type="project" value="TreeGrafter"/>
</dbReference>
<dbReference type="OMA" id="KLNMFRQ"/>
<dbReference type="KEGG" id="obi:106872804"/>
<dbReference type="InterPro" id="IPR006888">
    <property type="entry name" value="XLR/SYCP3/FAM9_dom"/>
</dbReference>
<evidence type="ECO:0000313" key="5">
    <source>
        <dbReference type="EMBL" id="KOF84245.1"/>
    </source>
</evidence>
<evidence type="ECO:0000256" key="1">
    <source>
        <dbReference type="ARBA" id="ARBA00010283"/>
    </source>
</evidence>
<comment type="similarity">
    <text evidence="1">Belongs to the XLR/SYCP3 family.</text>
</comment>
<evidence type="ECO:0000256" key="3">
    <source>
        <dbReference type="SAM" id="MobiDB-lite"/>
    </source>
</evidence>
<gene>
    <name evidence="5" type="ORF">OCBIM_22022399mg</name>
</gene>
<evidence type="ECO:0000256" key="2">
    <source>
        <dbReference type="SAM" id="Coils"/>
    </source>
</evidence>
<dbReference type="EMBL" id="KQ419215">
    <property type="protein sequence ID" value="KOF84245.1"/>
    <property type="molecule type" value="Genomic_DNA"/>
</dbReference>
<dbReference type="AlphaFoldDB" id="A0A0L8H657"/>
<dbReference type="Pfam" id="PF04803">
    <property type="entry name" value="Cor1"/>
    <property type="match status" value="1"/>
</dbReference>
<accession>A0A0L8H657</accession>
<dbReference type="InterPro" id="IPR051443">
    <property type="entry name" value="XLR/SYCP3"/>
</dbReference>
<protein>
    <recommendedName>
        <fullName evidence="4">XLR/SYCP3/FAM9 domain-containing protein</fullName>
    </recommendedName>
</protein>
<sequence length="269" mass="31707">MNIHLSKSAFYCRQKANKNISPMSLTKVKISHKQILVSSYPSNQMPRKALKRSASPSDKEEMSPVLAQHSSPEIRDEESPNLLSVSKKKENKGVNDEEFGFEMKKMLESFEVDITKTLANKRKRLESFTQNKMKNSNKKIDEIWKMQQTERQKLYDDYCNQMNIILQQWDVDLNKSKEQEEKLLAVFKQHQKLCQQNSLIQQQKLMTLHELHEQFCKGLKELERNHQEQQSTVLSELKKEMALLQKRILMDTQQQEMANVRKSLQSMLF</sequence>
<dbReference type="PANTHER" id="PTHR19368">
    <property type="entry name" value="XLR/SCP3/FAM9"/>
    <property type="match status" value="1"/>
</dbReference>
<feature type="coiled-coil region" evidence="2">
    <location>
        <begin position="219"/>
        <end position="254"/>
    </location>
</feature>